<keyword evidence="3" id="KW-0862">Zinc</keyword>
<gene>
    <name evidence="6" type="ORF">JL09_g4411</name>
</gene>
<feature type="compositionally biased region" description="Basic residues" evidence="4">
    <location>
        <begin position="167"/>
        <end position="177"/>
    </location>
</feature>
<sequence>MSSRRSRRNHSTQPVYATEDFDLGENDMDTYNPTASVSSNKRSNRSRNGDITAGETNRQMEEKEGAEEGEEFVDEVEEITRCICGEDDLSVPKNHQGEFNNVDPGFFIQCETCSVWQHGYCVGIKDEENSPEKYWCEQCKPHFHTLFTDKFGYRRSQYDASSASSFHAKRGSKRKQGKGQAIKSGDEQTADLDSEIKNEDNDETSDDGKRKHRKRSSIYNYEEMLKKALEESAKESGVNPEDVNITPSQINEGRELRNSNQRKSKTKLSETWNHQADDVDSKLEQGTEGGHKNDNSKNYINTQNHNHKDNDVNVTNAEEKPKKDIKKANRRKTQIGSDMNESENFNETNTETDNNFPDRKLVGGSNTVTPSKRSSRREKKEQKQNVAPEDKPFRANIPSARTNMNEMNRRIFSIVDFVSTIHINLSNEEEFKKTLYAMDDSTQVNPEITELKNKLITCYNDSVMHLDTLTSMLNKWQERYT</sequence>
<dbReference type="GO" id="GO:0070210">
    <property type="term" value="C:Rpd3L-Expanded complex"/>
    <property type="evidence" value="ECO:0007669"/>
    <property type="project" value="TreeGrafter"/>
</dbReference>
<dbReference type="GO" id="GO:0061188">
    <property type="term" value="P:negative regulation of rDNA heterochromatin formation"/>
    <property type="evidence" value="ECO:0007669"/>
    <property type="project" value="TreeGrafter"/>
</dbReference>
<organism evidence="6 7">
    <name type="scientific">Pichia kudriavzevii</name>
    <name type="common">Yeast</name>
    <name type="synonym">Issatchenkia orientalis</name>
    <dbReference type="NCBI Taxonomy" id="4909"/>
    <lineage>
        <taxon>Eukaryota</taxon>
        <taxon>Fungi</taxon>
        <taxon>Dikarya</taxon>
        <taxon>Ascomycota</taxon>
        <taxon>Saccharomycotina</taxon>
        <taxon>Pichiomycetes</taxon>
        <taxon>Pichiales</taxon>
        <taxon>Pichiaceae</taxon>
        <taxon>Pichia</taxon>
    </lineage>
</organism>
<evidence type="ECO:0000313" key="7">
    <source>
        <dbReference type="Proteomes" id="UP000029867"/>
    </source>
</evidence>
<dbReference type="EMBL" id="JQFK01000070">
    <property type="protein sequence ID" value="KGK36446.1"/>
    <property type="molecule type" value="Genomic_DNA"/>
</dbReference>
<evidence type="ECO:0000256" key="3">
    <source>
        <dbReference type="ARBA" id="ARBA00022833"/>
    </source>
</evidence>
<dbReference type="GO" id="GO:0008270">
    <property type="term" value="F:zinc ion binding"/>
    <property type="evidence" value="ECO:0007669"/>
    <property type="project" value="UniProtKB-KW"/>
</dbReference>
<comment type="caution">
    <text evidence="6">The sequence shown here is derived from an EMBL/GenBank/DDBJ whole genome shotgun (WGS) entry which is preliminary data.</text>
</comment>
<reference evidence="7" key="1">
    <citation type="journal article" date="2014" name="Microb. Cell Fact.">
        <title>Exploiting Issatchenkia orientalis SD108 for succinic acid production.</title>
        <authorList>
            <person name="Xiao H."/>
            <person name="Shao Z."/>
            <person name="Jiang Y."/>
            <person name="Dole S."/>
            <person name="Zhao H."/>
        </authorList>
    </citation>
    <scope>NUCLEOTIDE SEQUENCE [LARGE SCALE GENOMIC DNA]</scope>
    <source>
        <strain evidence="7">SD108</strain>
    </source>
</reference>
<dbReference type="eggNOG" id="KOG1844">
    <property type="taxonomic scope" value="Eukaryota"/>
</dbReference>
<evidence type="ECO:0000313" key="6">
    <source>
        <dbReference type="EMBL" id="KGK36446.1"/>
    </source>
</evidence>
<feature type="compositionally biased region" description="Basic residues" evidence="4">
    <location>
        <begin position="323"/>
        <end position="333"/>
    </location>
</feature>
<evidence type="ECO:0000256" key="1">
    <source>
        <dbReference type="ARBA" id="ARBA00022723"/>
    </source>
</evidence>
<feature type="compositionally biased region" description="Basic residues" evidence="4">
    <location>
        <begin position="1"/>
        <end position="10"/>
    </location>
</feature>
<feature type="compositionally biased region" description="Basic and acidic residues" evidence="4">
    <location>
        <begin position="306"/>
        <end position="322"/>
    </location>
</feature>
<dbReference type="SMART" id="SM00249">
    <property type="entry name" value="PHD"/>
    <property type="match status" value="1"/>
</dbReference>
<keyword evidence="1" id="KW-0479">Metal-binding</keyword>
<dbReference type="VEuPathDB" id="FungiDB:C5L36_0A00720"/>
<dbReference type="CDD" id="cd15550">
    <property type="entry name" value="PHD_MLL5"/>
    <property type="match status" value="1"/>
</dbReference>
<name>A0A099NX39_PICKU</name>
<dbReference type="HOGENOM" id="CLU_020879_1_0_1"/>
<feature type="region of interest" description="Disordered" evidence="4">
    <location>
        <begin position="162"/>
        <end position="215"/>
    </location>
</feature>
<dbReference type="Gene3D" id="3.30.40.10">
    <property type="entry name" value="Zinc/RING finger domain, C3HC4 (zinc finger)"/>
    <property type="match status" value="1"/>
</dbReference>
<accession>A0A099NX39</accession>
<feature type="compositionally biased region" description="Acidic residues" evidence="4">
    <location>
        <begin position="19"/>
        <end position="28"/>
    </location>
</feature>
<dbReference type="AlphaFoldDB" id="A0A099NX39"/>
<dbReference type="Pfam" id="PF00628">
    <property type="entry name" value="PHD"/>
    <property type="match status" value="1"/>
</dbReference>
<dbReference type="SUPFAM" id="SSF57903">
    <property type="entry name" value="FYVE/PHD zinc finger"/>
    <property type="match status" value="1"/>
</dbReference>
<evidence type="ECO:0000259" key="5">
    <source>
        <dbReference type="SMART" id="SM00249"/>
    </source>
</evidence>
<dbReference type="PANTHER" id="PTHR47793:SF1">
    <property type="entry name" value="HISTONE DEACETYLASE COMPLEX SUBUNIT CTI6"/>
    <property type="match status" value="1"/>
</dbReference>
<protein>
    <recommendedName>
        <fullName evidence="5">Zinc finger PHD-type domain-containing protein</fullName>
    </recommendedName>
</protein>
<keyword evidence="2" id="KW-0863">Zinc-finger</keyword>
<feature type="compositionally biased region" description="Low complexity" evidence="4">
    <location>
        <begin position="342"/>
        <end position="355"/>
    </location>
</feature>
<evidence type="ECO:0000256" key="2">
    <source>
        <dbReference type="ARBA" id="ARBA00022771"/>
    </source>
</evidence>
<dbReference type="PROSITE" id="PS01359">
    <property type="entry name" value="ZF_PHD_1"/>
    <property type="match status" value="1"/>
</dbReference>
<proteinExistence type="predicted"/>
<dbReference type="InterPro" id="IPR053051">
    <property type="entry name" value="HDAC_complex_subunit"/>
</dbReference>
<dbReference type="InterPro" id="IPR013083">
    <property type="entry name" value="Znf_RING/FYVE/PHD"/>
</dbReference>
<dbReference type="InterPro" id="IPR019787">
    <property type="entry name" value="Znf_PHD-finger"/>
</dbReference>
<dbReference type="InterPro" id="IPR019786">
    <property type="entry name" value="Zinc_finger_PHD-type_CS"/>
</dbReference>
<dbReference type="InterPro" id="IPR001965">
    <property type="entry name" value="Znf_PHD"/>
</dbReference>
<feature type="compositionally biased region" description="Basic and acidic residues" evidence="4">
    <location>
        <begin position="378"/>
        <end position="393"/>
    </location>
</feature>
<feature type="domain" description="Zinc finger PHD-type" evidence="5">
    <location>
        <begin position="81"/>
        <end position="140"/>
    </location>
</feature>
<dbReference type="InterPro" id="IPR011011">
    <property type="entry name" value="Znf_FYVE_PHD"/>
</dbReference>
<dbReference type="GO" id="GO:0061186">
    <property type="term" value="P:negative regulation of silent mating-type cassette heterochromatin formation"/>
    <property type="evidence" value="ECO:0007669"/>
    <property type="project" value="TreeGrafter"/>
</dbReference>
<feature type="region of interest" description="Disordered" evidence="4">
    <location>
        <begin position="1"/>
        <end position="72"/>
    </location>
</feature>
<dbReference type="GO" id="GO:0033698">
    <property type="term" value="C:Rpd3L complex"/>
    <property type="evidence" value="ECO:0007669"/>
    <property type="project" value="TreeGrafter"/>
</dbReference>
<dbReference type="Proteomes" id="UP000029867">
    <property type="component" value="Unassembled WGS sequence"/>
</dbReference>
<evidence type="ECO:0000256" key="4">
    <source>
        <dbReference type="SAM" id="MobiDB-lite"/>
    </source>
</evidence>
<feature type="region of interest" description="Disordered" evidence="4">
    <location>
        <begin position="230"/>
        <end position="397"/>
    </location>
</feature>
<dbReference type="PANTHER" id="PTHR47793">
    <property type="entry name" value="HISTONE DEACETYLASE COMPLEX SUBUNIT CTI6"/>
    <property type="match status" value="1"/>
</dbReference>
<feature type="compositionally biased region" description="Basic and acidic residues" evidence="4">
    <location>
        <begin position="275"/>
        <end position="295"/>
    </location>
</feature>